<name>A0A8D1KKJ8_PIG</name>
<evidence type="ECO:0000313" key="1">
    <source>
        <dbReference type="Ensembl" id="ENSSSCP00040043630.1"/>
    </source>
</evidence>
<sequence>MRSVSYVQRVALEFSGSLFPHAICLGDVDNDTVGASSIYFASLTVLCSVFPGKKPWLKYTHHSTPPGSQPPLCCGGEDTL</sequence>
<evidence type="ECO:0000313" key="2">
    <source>
        <dbReference type="Proteomes" id="UP000694722"/>
    </source>
</evidence>
<protein>
    <submittedName>
        <fullName evidence="1">Uncharacterized protein</fullName>
    </submittedName>
</protein>
<dbReference type="Proteomes" id="UP000694722">
    <property type="component" value="Unplaced"/>
</dbReference>
<dbReference type="Ensembl" id="ENSSSCT00040097804.1">
    <property type="protein sequence ID" value="ENSSSCP00040043630.1"/>
    <property type="gene ID" value="ENSSSCG00040071196.1"/>
</dbReference>
<reference evidence="1" key="1">
    <citation type="submission" date="2025-08" db="UniProtKB">
        <authorList>
            <consortium name="Ensembl"/>
        </authorList>
    </citation>
    <scope>IDENTIFICATION</scope>
</reference>
<accession>A0A8D1KKJ8</accession>
<proteinExistence type="predicted"/>
<dbReference type="AlphaFoldDB" id="A0A8D1KKJ8"/>
<organism evidence="1 2">
    <name type="scientific">Sus scrofa</name>
    <name type="common">Pig</name>
    <dbReference type="NCBI Taxonomy" id="9823"/>
    <lineage>
        <taxon>Eukaryota</taxon>
        <taxon>Metazoa</taxon>
        <taxon>Chordata</taxon>
        <taxon>Craniata</taxon>
        <taxon>Vertebrata</taxon>
        <taxon>Euteleostomi</taxon>
        <taxon>Mammalia</taxon>
        <taxon>Eutheria</taxon>
        <taxon>Laurasiatheria</taxon>
        <taxon>Artiodactyla</taxon>
        <taxon>Suina</taxon>
        <taxon>Suidae</taxon>
        <taxon>Sus</taxon>
    </lineage>
</organism>